<dbReference type="AlphaFoldDB" id="A0A2T6GSV4"/>
<name>A0A2T6GSV4_9PSED</name>
<dbReference type="Proteomes" id="UP000244178">
    <property type="component" value="Unassembled WGS sequence"/>
</dbReference>
<reference evidence="2 3" key="1">
    <citation type="submission" date="2018-03" db="EMBL/GenBank/DDBJ databases">
        <title>Draft genome sequence of the plant growth promoting rhizobacterium Pseudomonas protegens strain BNJ-SS-45 isolated from wheat (Triticum aestivum) rhizosphere.</title>
        <authorList>
            <person name="Bajpai A."/>
            <person name="Shende K."/>
            <person name="Meena N."/>
            <person name="Upadhyayula S.R."/>
            <person name="Suravajhala P."/>
            <person name="Medicherla K.M."/>
            <person name="Johri B.N."/>
        </authorList>
    </citation>
    <scope>NUCLEOTIDE SEQUENCE [LARGE SCALE GENOMIC DNA]</scope>
    <source>
        <strain evidence="2 3">BNJ-SS-45</strain>
    </source>
</reference>
<evidence type="ECO:0000259" key="1">
    <source>
        <dbReference type="Pfam" id="PF07693"/>
    </source>
</evidence>
<organism evidence="2 3">
    <name type="scientific">Pseudomonas protegens</name>
    <dbReference type="NCBI Taxonomy" id="380021"/>
    <lineage>
        <taxon>Bacteria</taxon>
        <taxon>Pseudomonadati</taxon>
        <taxon>Pseudomonadota</taxon>
        <taxon>Gammaproteobacteria</taxon>
        <taxon>Pseudomonadales</taxon>
        <taxon>Pseudomonadaceae</taxon>
        <taxon>Pseudomonas</taxon>
    </lineage>
</organism>
<sequence length="759" mass="85111">MSVTQAFTAPGGHDAALTRRDDDLLDRWPVAKLVYRMITATPLGWSTRLGLYGPWGSGKTSVLNFLQLIAEEKGDIIVRLPAWRTSGEQEFIVQFYLALAEALQRSGVGEPFKHWTKRQSKKIADILEKAARKTADLKLPESASYSEIVTLAAGAAGLVFEKLSEILQLEKSDLDALRGQLGDRRIIVFVDDLDRADPRMLPATLLTLRELLDWPGFVFVLAFDKDVVGKALRSYSEAFGESAQHFLDKIIDVPVTLPEPSPKQVQRMVARNLKDCCPFLPDTAIAQTAEWFPTNPRQAKRICRSLSVFGAAADRHAEGQLDWRGIILQTLLRETEPKVAQVVEEHMLGVHSDFGASMFGNANNAKQEQHKQAALNAAQCPKDEVNNKRLWKLIEELGRARSKLSLANIQYEMSLAVREVEFTIPEFSRLVKSWGEYPSAQTLNDFIREAASRSDEGEAAVACAMLNMANFQYGEQLGRTASLYSREAFERAMRSAAELLRLIEFCYSTEIEGAMSTARGDYEVCIGFIRSFFASVAKDASAPERALRERELRLAAIIAAQCDDPQRLYLDAEPFQGTLRVPSWEFSRAREDYVAALQEVLAPRLIRRAIHVFALPDGVMKALIQDDARLKWVLTEGRSPLYAEASKDLGCAALKQLIGSTQELGAREILAKNALSYLGAFTDRWESSSTCAEQATRYLEYIQLAWQALCQLEPTIQTRVYLKKLKSQLERQVAIPELLETPTWWEGDPYAIEHELRGI</sequence>
<dbReference type="PANTHER" id="PTHR22674:SF6">
    <property type="entry name" value="NTPASE KAP FAMILY P-LOOP DOMAIN-CONTAINING PROTEIN 1"/>
    <property type="match status" value="1"/>
</dbReference>
<dbReference type="Pfam" id="PF07693">
    <property type="entry name" value="KAP_NTPase"/>
    <property type="match status" value="1"/>
</dbReference>
<dbReference type="InterPro" id="IPR027417">
    <property type="entry name" value="P-loop_NTPase"/>
</dbReference>
<accession>A0A2T6GSV4</accession>
<protein>
    <recommendedName>
        <fullName evidence="1">KAP NTPase domain-containing protein</fullName>
    </recommendedName>
</protein>
<evidence type="ECO:0000313" key="3">
    <source>
        <dbReference type="Proteomes" id="UP000244178"/>
    </source>
</evidence>
<dbReference type="RefSeq" id="WP_108543636.1">
    <property type="nucleotide sequence ID" value="NZ_PIZE01000004.1"/>
</dbReference>
<dbReference type="EMBL" id="PYJM01000001">
    <property type="protein sequence ID" value="PUA47237.1"/>
    <property type="molecule type" value="Genomic_DNA"/>
</dbReference>
<dbReference type="InterPro" id="IPR052754">
    <property type="entry name" value="NTPase_KAP_P-loop"/>
</dbReference>
<proteinExistence type="predicted"/>
<feature type="domain" description="KAP NTPase" evidence="1">
    <location>
        <begin position="29"/>
        <end position="310"/>
    </location>
</feature>
<comment type="caution">
    <text evidence="2">The sequence shown here is derived from an EMBL/GenBank/DDBJ whole genome shotgun (WGS) entry which is preliminary data.</text>
</comment>
<gene>
    <name evidence="2" type="ORF">C5U62_04455</name>
</gene>
<evidence type="ECO:0000313" key="2">
    <source>
        <dbReference type="EMBL" id="PUA47237.1"/>
    </source>
</evidence>
<dbReference type="InterPro" id="IPR011646">
    <property type="entry name" value="KAP_P-loop"/>
</dbReference>
<dbReference type="PANTHER" id="PTHR22674">
    <property type="entry name" value="NTPASE, KAP FAMILY P-LOOP DOMAIN-CONTAINING 1"/>
    <property type="match status" value="1"/>
</dbReference>
<dbReference type="Gene3D" id="3.40.50.300">
    <property type="entry name" value="P-loop containing nucleotide triphosphate hydrolases"/>
    <property type="match status" value="1"/>
</dbReference>
<dbReference type="SUPFAM" id="SSF52540">
    <property type="entry name" value="P-loop containing nucleoside triphosphate hydrolases"/>
    <property type="match status" value="1"/>
</dbReference>